<proteinExistence type="predicted"/>
<organism evidence="1 2">
    <name type="scientific">Actinomadura gamaensis</name>
    <dbReference type="NCBI Taxonomy" id="1763541"/>
    <lineage>
        <taxon>Bacteria</taxon>
        <taxon>Bacillati</taxon>
        <taxon>Actinomycetota</taxon>
        <taxon>Actinomycetes</taxon>
        <taxon>Streptosporangiales</taxon>
        <taxon>Thermomonosporaceae</taxon>
        <taxon>Actinomadura</taxon>
    </lineage>
</organism>
<evidence type="ECO:0000313" key="2">
    <source>
        <dbReference type="Proteomes" id="UP001595872"/>
    </source>
</evidence>
<keyword evidence="2" id="KW-1185">Reference proteome</keyword>
<name>A0ABV9U109_9ACTN</name>
<comment type="caution">
    <text evidence="1">The sequence shown here is derived from an EMBL/GenBank/DDBJ whole genome shotgun (WGS) entry which is preliminary data.</text>
</comment>
<evidence type="ECO:0000313" key="1">
    <source>
        <dbReference type="EMBL" id="MFC4909040.1"/>
    </source>
</evidence>
<sequence length="182" mass="19958">MDWILDRLLPAPDFRTRYTRRIEAPPETVWRALLATGSDDLPLTRVLMGIRTGGRARMSGPLVERAPLPELGRQEGREIVVGRVAKFWKPRPVAGPSGTDGADGFAAFADPGWAKAAMAFQVVPTKGGTVLAADTRVLATDPRSRRIFGLYWGFIRLGGAGLIRLELLRAVARRAERDLRAS</sequence>
<evidence type="ECO:0008006" key="3">
    <source>
        <dbReference type="Google" id="ProtNLM"/>
    </source>
</evidence>
<accession>A0ABV9U109</accession>
<protein>
    <recommendedName>
        <fullName evidence="3">DUF2867 domain-containing protein</fullName>
    </recommendedName>
</protein>
<dbReference type="SUPFAM" id="SSF55961">
    <property type="entry name" value="Bet v1-like"/>
    <property type="match status" value="1"/>
</dbReference>
<dbReference type="Proteomes" id="UP001595872">
    <property type="component" value="Unassembled WGS sequence"/>
</dbReference>
<dbReference type="EMBL" id="JBHSIT010000004">
    <property type="protein sequence ID" value="MFC4909040.1"/>
    <property type="molecule type" value="Genomic_DNA"/>
</dbReference>
<dbReference type="RefSeq" id="WP_378256203.1">
    <property type="nucleotide sequence ID" value="NZ_JBHSIT010000004.1"/>
</dbReference>
<gene>
    <name evidence="1" type="ORF">ACFPCY_17080</name>
</gene>
<reference evidence="2" key="1">
    <citation type="journal article" date="2019" name="Int. J. Syst. Evol. Microbiol.">
        <title>The Global Catalogue of Microorganisms (GCM) 10K type strain sequencing project: providing services to taxonomists for standard genome sequencing and annotation.</title>
        <authorList>
            <consortium name="The Broad Institute Genomics Platform"/>
            <consortium name="The Broad Institute Genome Sequencing Center for Infectious Disease"/>
            <person name="Wu L."/>
            <person name="Ma J."/>
        </authorList>
    </citation>
    <scope>NUCLEOTIDE SEQUENCE [LARGE SCALE GENOMIC DNA]</scope>
    <source>
        <strain evidence="2">KLKA75</strain>
    </source>
</reference>